<sequence length="120" mass="13812">MKKAITKDRVTYDEFLEALAIVKQFRKQVSTLYKETEGEVGSLSKFIGVDKNTKIYRLPLSTRAMNVLKAMDNIDILEDTTEDLAKITLTELLHTPNAGHKTIDEFQELCMFVNLKMKRQ</sequence>
<keyword evidence="2" id="KW-0240">DNA-directed RNA polymerase</keyword>
<evidence type="ECO:0000313" key="3">
    <source>
        <dbReference type="Proteomes" id="UP001597532"/>
    </source>
</evidence>
<accession>A0ABW5VD67</accession>
<dbReference type="EMBL" id="JBHUOK010000021">
    <property type="protein sequence ID" value="MFD2789270.1"/>
    <property type="molecule type" value="Genomic_DNA"/>
</dbReference>
<keyword evidence="2" id="KW-0804">Transcription</keyword>
<comment type="caution">
    <text evidence="2">The sequence shown here is derived from an EMBL/GenBank/DDBJ whole genome shotgun (WGS) entry which is preliminary data.</text>
</comment>
<feature type="domain" description="RNA polymerase alpha subunit C-terminal" evidence="1">
    <location>
        <begin position="52"/>
        <end position="108"/>
    </location>
</feature>
<dbReference type="SUPFAM" id="SSF47789">
    <property type="entry name" value="C-terminal domain of RNA polymerase alpha subunit"/>
    <property type="match status" value="1"/>
</dbReference>
<reference evidence="3" key="1">
    <citation type="journal article" date="2019" name="Int. J. Syst. Evol. Microbiol.">
        <title>The Global Catalogue of Microorganisms (GCM) 10K type strain sequencing project: providing services to taxonomists for standard genome sequencing and annotation.</title>
        <authorList>
            <consortium name="The Broad Institute Genomics Platform"/>
            <consortium name="The Broad Institute Genome Sequencing Center for Infectious Disease"/>
            <person name="Wu L."/>
            <person name="Ma J."/>
        </authorList>
    </citation>
    <scope>NUCLEOTIDE SEQUENCE [LARGE SCALE GENOMIC DNA]</scope>
    <source>
        <strain evidence="3">KCTC 52924</strain>
    </source>
</reference>
<dbReference type="RefSeq" id="WP_251807987.1">
    <property type="nucleotide sequence ID" value="NZ_CP166679.1"/>
</dbReference>
<gene>
    <name evidence="2" type="ORF">ACFS1K_05835</name>
</gene>
<dbReference type="GO" id="GO:0000428">
    <property type="term" value="C:DNA-directed RNA polymerase complex"/>
    <property type="evidence" value="ECO:0007669"/>
    <property type="project" value="UniProtKB-KW"/>
</dbReference>
<dbReference type="Gene3D" id="1.10.150.20">
    <property type="entry name" value="5' to 3' exonuclease, C-terminal subdomain"/>
    <property type="match status" value="1"/>
</dbReference>
<protein>
    <submittedName>
        <fullName evidence="2">DNA-directed RNA polymerase subunit alpha C-terminal domain-containing protein</fullName>
    </submittedName>
</protein>
<dbReference type="Proteomes" id="UP001597532">
    <property type="component" value="Unassembled WGS sequence"/>
</dbReference>
<dbReference type="InterPro" id="IPR011260">
    <property type="entry name" value="RNAP_asu_C"/>
</dbReference>
<name>A0ABW5VD67_9FLAO</name>
<evidence type="ECO:0000313" key="2">
    <source>
        <dbReference type="EMBL" id="MFD2789270.1"/>
    </source>
</evidence>
<organism evidence="2 3">
    <name type="scientific">Arenibacter antarcticus</name>
    <dbReference type="NCBI Taxonomy" id="2040469"/>
    <lineage>
        <taxon>Bacteria</taxon>
        <taxon>Pseudomonadati</taxon>
        <taxon>Bacteroidota</taxon>
        <taxon>Flavobacteriia</taxon>
        <taxon>Flavobacteriales</taxon>
        <taxon>Flavobacteriaceae</taxon>
        <taxon>Arenibacter</taxon>
    </lineage>
</organism>
<dbReference type="Pfam" id="PF03118">
    <property type="entry name" value="RNA_pol_A_CTD"/>
    <property type="match status" value="1"/>
</dbReference>
<keyword evidence="3" id="KW-1185">Reference proteome</keyword>
<evidence type="ECO:0000259" key="1">
    <source>
        <dbReference type="Pfam" id="PF03118"/>
    </source>
</evidence>
<proteinExistence type="predicted"/>